<evidence type="ECO:0000313" key="3">
    <source>
        <dbReference type="Proteomes" id="UP000249005"/>
    </source>
</evidence>
<dbReference type="Proteomes" id="UP000249005">
    <property type="component" value="Chromosome 1"/>
</dbReference>
<sequence>MDKKESRILFKNKFNQLANFSLENLLLPQESIESSLRKEGSWGMVDIAKIPNLDLQLVGFLQDDYDFSGYELDEWGDPADDPDLLREYPFVPGYEYRVEWTKKTQDILDCIKKPASKRYGAKGDFWLMEFWQIVCRRELPELKSSLSITEGEFHLSFDSYNELVIALTAISKAMRDVGDYAPTDKDLYQSLVDFQKAESICPKINVNKPELSYFEGVYSGQLISCEKNIFSNAISYRLNISNRIFYYDDDFDFRRSFSHCEDLVVGEPVTVSFTEDKKLGSVSRWIVQPSRVVLAPIQKYRLLELAKGVLKQAVIIFLLTAFIFLVDLPKYLLAAAISIDAIFSLWGLLLLVLLGIECVLWMKWGRAAERAFRLIIVRERN</sequence>
<protein>
    <submittedName>
        <fullName evidence="2">Uncharacterized protein</fullName>
    </submittedName>
</protein>
<feature type="transmembrane region" description="Helical" evidence="1">
    <location>
        <begin position="332"/>
        <end position="356"/>
    </location>
</feature>
<name>A0A2X4VAM9_9GAMM</name>
<keyword evidence="3" id="KW-1185">Reference proteome</keyword>
<dbReference type="OrthoDB" id="10018296at2"/>
<gene>
    <name evidence="2" type="ORF">NCTC12151_02562</name>
</gene>
<reference evidence="2 3" key="1">
    <citation type="submission" date="2018-06" db="EMBL/GenBank/DDBJ databases">
        <authorList>
            <consortium name="Pathogen Informatics"/>
            <person name="Doyle S."/>
        </authorList>
    </citation>
    <scope>NUCLEOTIDE SEQUENCE [LARGE SCALE GENOMIC DNA]</scope>
    <source>
        <strain evidence="2 3">NCTC12151</strain>
    </source>
</reference>
<dbReference type="AlphaFoldDB" id="A0A2X4VAM9"/>
<organism evidence="2 3">
    <name type="scientific">Leminorella richardii</name>
    <dbReference type="NCBI Taxonomy" id="158841"/>
    <lineage>
        <taxon>Bacteria</taxon>
        <taxon>Pseudomonadati</taxon>
        <taxon>Pseudomonadota</taxon>
        <taxon>Gammaproteobacteria</taxon>
        <taxon>Enterobacterales</taxon>
        <taxon>Budviciaceae</taxon>
        <taxon>Leminorella</taxon>
    </lineage>
</organism>
<keyword evidence="1" id="KW-1133">Transmembrane helix</keyword>
<keyword evidence="1" id="KW-0472">Membrane</keyword>
<evidence type="ECO:0000256" key="1">
    <source>
        <dbReference type="SAM" id="Phobius"/>
    </source>
</evidence>
<keyword evidence="1" id="KW-0812">Transmembrane</keyword>
<dbReference type="RefSeq" id="WP_111740992.1">
    <property type="nucleotide sequence ID" value="NZ_LR698987.1"/>
</dbReference>
<dbReference type="KEGG" id="lri:NCTC12151_02562"/>
<proteinExistence type="predicted"/>
<dbReference type="EMBL" id="LS483470">
    <property type="protein sequence ID" value="SQI42370.1"/>
    <property type="molecule type" value="Genomic_DNA"/>
</dbReference>
<accession>A0A2X4VAM9</accession>
<evidence type="ECO:0000313" key="2">
    <source>
        <dbReference type="EMBL" id="SQI42370.1"/>
    </source>
</evidence>
<feature type="transmembrane region" description="Helical" evidence="1">
    <location>
        <begin position="308"/>
        <end position="326"/>
    </location>
</feature>